<dbReference type="GO" id="GO:0016791">
    <property type="term" value="F:phosphatase activity"/>
    <property type="evidence" value="ECO:0007669"/>
    <property type="project" value="UniProtKB-ARBA"/>
</dbReference>
<dbReference type="GO" id="GO:0006096">
    <property type="term" value="P:glycolytic process"/>
    <property type="evidence" value="ECO:0007669"/>
    <property type="project" value="UniProtKB-KW"/>
</dbReference>
<dbReference type="EMBL" id="NEVH01022635">
    <property type="protein sequence ID" value="PNF18643.1"/>
    <property type="molecule type" value="Genomic_DNA"/>
</dbReference>
<evidence type="ECO:0000256" key="5">
    <source>
        <dbReference type="ARBA" id="ARBA00023235"/>
    </source>
</evidence>
<comment type="caution">
    <text evidence="9">The sequence shown here is derived from an EMBL/GenBank/DDBJ whole genome shotgun (WGS) entry which is preliminary data.</text>
</comment>
<dbReference type="Proteomes" id="UP000235965">
    <property type="component" value="Unassembled WGS sequence"/>
</dbReference>
<dbReference type="EC" id="5.4.2.11" evidence="3"/>
<feature type="binding site" evidence="7">
    <location>
        <position position="100"/>
    </location>
    <ligand>
        <name>substrate</name>
    </ligand>
</feature>
<evidence type="ECO:0000256" key="4">
    <source>
        <dbReference type="ARBA" id="ARBA00023152"/>
    </source>
</evidence>
<feature type="site" description="Transition state stabilizer" evidence="8">
    <location>
        <position position="185"/>
    </location>
</feature>
<reference evidence="9 10" key="1">
    <citation type="submission" date="2017-12" db="EMBL/GenBank/DDBJ databases">
        <title>Hemimetabolous genomes reveal molecular basis of termite eusociality.</title>
        <authorList>
            <person name="Harrison M.C."/>
            <person name="Jongepier E."/>
            <person name="Robertson H.M."/>
            <person name="Arning N."/>
            <person name="Bitard-Feildel T."/>
            <person name="Chao H."/>
            <person name="Childers C.P."/>
            <person name="Dinh H."/>
            <person name="Doddapaneni H."/>
            <person name="Dugan S."/>
            <person name="Gowin J."/>
            <person name="Greiner C."/>
            <person name="Han Y."/>
            <person name="Hu H."/>
            <person name="Hughes D.S.T."/>
            <person name="Huylmans A.-K."/>
            <person name="Kemena C."/>
            <person name="Kremer L.P.M."/>
            <person name="Lee S.L."/>
            <person name="Lopez-Ezquerra A."/>
            <person name="Mallet L."/>
            <person name="Monroy-Kuhn J.M."/>
            <person name="Moser A."/>
            <person name="Murali S.C."/>
            <person name="Muzny D.M."/>
            <person name="Otani S."/>
            <person name="Piulachs M.-D."/>
            <person name="Poelchau M."/>
            <person name="Qu J."/>
            <person name="Schaub F."/>
            <person name="Wada-Katsumata A."/>
            <person name="Worley K.C."/>
            <person name="Xie Q."/>
            <person name="Ylla G."/>
            <person name="Poulsen M."/>
            <person name="Gibbs R.A."/>
            <person name="Schal C."/>
            <person name="Richards S."/>
            <person name="Belles X."/>
            <person name="Korb J."/>
            <person name="Bornberg-Bauer E."/>
        </authorList>
    </citation>
    <scope>NUCLEOTIDE SEQUENCE [LARGE SCALE GENOMIC DNA]</scope>
    <source>
        <tissue evidence="9">Whole body</tissue>
    </source>
</reference>
<gene>
    <name evidence="9" type="primary">PGAM1</name>
    <name evidence="9" type="ORF">B7P43_G04998</name>
</gene>
<keyword evidence="10" id="KW-1185">Reference proteome</keyword>
<organism evidence="9 10">
    <name type="scientific">Cryptotermes secundus</name>
    <dbReference type="NCBI Taxonomy" id="105785"/>
    <lineage>
        <taxon>Eukaryota</taxon>
        <taxon>Metazoa</taxon>
        <taxon>Ecdysozoa</taxon>
        <taxon>Arthropoda</taxon>
        <taxon>Hexapoda</taxon>
        <taxon>Insecta</taxon>
        <taxon>Pterygota</taxon>
        <taxon>Neoptera</taxon>
        <taxon>Polyneoptera</taxon>
        <taxon>Dictyoptera</taxon>
        <taxon>Blattodea</taxon>
        <taxon>Blattoidea</taxon>
        <taxon>Termitoidae</taxon>
        <taxon>Kalotermitidae</taxon>
        <taxon>Cryptotermitinae</taxon>
        <taxon>Cryptotermes</taxon>
    </lineage>
</organism>
<dbReference type="NCBIfam" id="NF010713">
    <property type="entry name" value="PRK14115.1"/>
    <property type="match status" value="1"/>
</dbReference>
<dbReference type="InterPro" id="IPR005952">
    <property type="entry name" value="Phosphogly_mut1"/>
</dbReference>
<evidence type="ECO:0000256" key="1">
    <source>
        <dbReference type="ARBA" id="ARBA00000380"/>
    </source>
</evidence>
<dbReference type="FunFam" id="3.40.50.1240:FF:000003">
    <property type="entry name" value="2,3-bisphosphoglycerate-dependent phosphoglycerate mutase"/>
    <property type="match status" value="1"/>
</dbReference>
<evidence type="ECO:0000256" key="2">
    <source>
        <dbReference type="ARBA" id="ARBA00006717"/>
    </source>
</evidence>
<comment type="similarity">
    <text evidence="2">Belongs to the phosphoglycerate mutase family. BPG-dependent PGAM subfamily.</text>
</comment>
<keyword evidence="5" id="KW-0413">Isomerase</keyword>
<evidence type="ECO:0000313" key="10">
    <source>
        <dbReference type="Proteomes" id="UP000235965"/>
    </source>
</evidence>
<dbReference type="InParanoid" id="A0A2J7PQN0"/>
<feature type="active site" description="Proton donor/acceptor" evidence="6">
    <location>
        <position position="89"/>
    </location>
</feature>
<comment type="catalytic activity">
    <reaction evidence="1">
        <text>(2R)-2-phosphoglycerate = (2R)-3-phosphoglycerate</text>
        <dbReference type="Rhea" id="RHEA:15901"/>
        <dbReference type="ChEBI" id="CHEBI:58272"/>
        <dbReference type="ChEBI" id="CHEBI:58289"/>
        <dbReference type="EC" id="5.4.2.11"/>
    </reaction>
</comment>
<feature type="active site" description="Tele-phosphohistidine intermediate" evidence="6">
    <location>
        <position position="11"/>
    </location>
</feature>
<sequence>MSKYRIVFVRHGESVWTSENLFCGWVDIGLTDKGREEAKHAGEALNSERLKFDVAYTSVLTRANDSLEIILKEIEQPELPVTQAWELNERHYGALTGHNKIEMAVKYGKEQVQIWRRSFDVLPPPMGKDHKYYCHIVNNPKLKSIRDKIPQTESLKTTMLRVIPFWNSAIVPNIKSGKRVLIVCHGTSLRGIVKHIDRMSDEAVMNLNLPTGIPFIFEFDADFNPVVSMRFLSDEETVMKAMSKVASIGDVEK</sequence>
<dbReference type="InterPro" id="IPR029033">
    <property type="entry name" value="His_PPase_superfam"/>
</dbReference>
<evidence type="ECO:0000256" key="3">
    <source>
        <dbReference type="ARBA" id="ARBA00012028"/>
    </source>
</evidence>
<evidence type="ECO:0000313" key="9">
    <source>
        <dbReference type="EMBL" id="PNF18643.1"/>
    </source>
</evidence>
<evidence type="ECO:0000256" key="8">
    <source>
        <dbReference type="PIRSR" id="PIRSR613078-3"/>
    </source>
</evidence>
<dbReference type="AlphaFoldDB" id="A0A2J7PQN0"/>
<dbReference type="HAMAP" id="MF_01039">
    <property type="entry name" value="PGAM_GpmA"/>
    <property type="match status" value="1"/>
</dbReference>
<dbReference type="CDD" id="cd07067">
    <property type="entry name" value="HP_PGM_like"/>
    <property type="match status" value="1"/>
</dbReference>
<keyword evidence="4" id="KW-0324">Glycolysis</keyword>
<evidence type="ECO:0000256" key="7">
    <source>
        <dbReference type="PIRSR" id="PIRSR613078-2"/>
    </source>
</evidence>
<dbReference type="STRING" id="105785.A0A2J7PQN0"/>
<evidence type="ECO:0000256" key="6">
    <source>
        <dbReference type="PIRSR" id="PIRSR613078-1"/>
    </source>
</evidence>
<dbReference type="InterPro" id="IPR013078">
    <property type="entry name" value="His_Pase_superF_clade-1"/>
</dbReference>
<accession>A0A2J7PQN0</accession>
<feature type="binding site" evidence="7">
    <location>
        <position position="62"/>
    </location>
    <ligand>
        <name>substrate</name>
    </ligand>
</feature>
<dbReference type="SMART" id="SM00855">
    <property type="entry name" value="PGAM"/>
    <property type="match status" value="1"/>
</dbReference>
<dbReference type="Gene3D" id="3.40.50.1240">
    <property type="entry name" value="Phosphoglycerate mutase-like"/>
    <property type="match status" value="1"/>
</dbReference>
<dbReference type="OrthoDB" id="354304at2759"/>
<dbReference type="GO" id="GO:0004619">
    <property type="term" value="F:phosphoglycerate mutase activity"/>
    <property type="evidence" value="ECO:0007669"/>
    <property type="project" value="UniProtKB-EC"/>
</dbReference>
<dbReference type="Pfam" id="PF00300">
    <property type="entry name" value="His_Phos_1"/>
    <property type="match status" value="2"/>
</dbReference>
<proteinExistence type="inferred from homology"/>
<name>A0A2J7PQN0_9NEOP</name>
<dbReference type="PANTHER" id="PTHR11931">
    <property type="entry name" value="PHOSPHOGLYCERATE MUTASE"/>
    <property type="match status" value="1"/>
</dbReference>
<feature type="binding site" evidence="7">
    <location>
        <begin position="116"/>
        <end position="117"/>
    </location>
    <ligand>
        <name>substrate</name>
    </ligand>
</feature>
<feature type="binding site" evidence="7">
    <location>
        <begin position="89"/>
        <end position="92"/>
    </location>
    <ligand>
        <name>substrate</name>
    </ligand>
</feature>
<dbReference type="SUPFAM" id="SSF53254">
    <property type="entry name" value="Phosphoglycerate mutase-like"/>
    <property type="match status" value="1"/>
</dbReference>
<protein>
    <recommendedName>
        <fullName evidence="3">phosphoglycerate mutase (2,3-diphosphoglycerate-dependent)</fullName>
        <ecNumber evidence="3">5.4.2.11</ecNumber>
    </recommendedName>
</protein>
<dbReference type="NCBIfam" id="TIGR01258">
    <property type="entry name" value="pgm_1"/>
    <property type="match status" value="1"/>
</dbReference>